<dbReference type="SUPFAM" id="SSF49303">
    <property type="entry name" value="beta-Galactosidase/glucuronidase domain"/>
    <property type="match status" value="1"/>
</dbReference>
<dbReference type="InterPro" id="IPR036156">
    <property type="entry name" value="Beta-gal/glucu_dom_sf"/>
</dbReference>
<reference evidence="2" key="1">
    <citation type="journal article" date="2014" name="Front. Microbiol.">
        <title>High frequency of phylogenetically diverse reductive dehalogenase-homologous genes in deep subseafloor sedimentary metagenomes.</title>
        <authorList>
            <person name="Kawai M."/>
            <person name="Futagami T."/>
            <person name="Toyoda A."/>
            <person name="Takaki Y."/>
            <person name="Nishi S."/>
            <person name="Hori S."/>
            <person name="Arai W."/>
            <person name="Tsubouchi T."/>
            <person name="Morono Y."/>
            <person name="Uchiyama I."/>
            <person name="Ito T."/>
            <person name="Fujiyama A."/>
            <person name="Inagaki F."/>
            <person name="Takami H."/>
        </authorList>
    </citation>
    <scope>NUCLEOTIDE SEQUENCE</scope>
    <source>
        <strain evidence="2">Expedition CK06-06</strain>
    </source>
</reference>
<evidence type="ECO:0000313" key="2">
    <source>
        <dbReference type="EMBL" id="GAG97604.1"/>
    </source>
</evidence>
<dbReference type="InterPro" id="IPR013783">
    <property type="entry name" value="Ig-like_fold"/>
</dbReference>
<evidence type="ECO:0000259" key="1">
    <source>
        <dbReference type="Pfam" id="PF17753"/>
    </source>
</evidence>
<accession>X1BNY5</accession>
<organism evidence="2">
    <name type="scientific">marine sediment metagenome</name>
    <dbReference type="NCBI Taxonomy" id="412755"/>
    <lineage>
        <taxon>unclassified sequences</taxon>
        <taxon>metagenomes</taxon>
        <taxon>ecological metagenomes</taxon>
    </lineage>
</organism>
<dbReference type="Gene3D" id="2.60.40.10">
    <property type="entry name" value="Immunoglobulins"/>
    <property type="match status" value="1"/>
</dbReference>
<sequence length="137" mass="16160">MSEINKDEINWKNNIVFFKLKDKTNDNQVVYNGFRLFNSPKHFKLYNPELSFKAELIPDRNNDFKLVINSKNIALFVFIDSNEVDFIASDNFFTMEPNETRTIVLSEIRFLGSHKKISEKEVLDKIRVKSLFDLLYG</sequence>
<name>X1BNY5_9ZZZZ</name>
<gene>
    <name evidence="2" type="ORF">S01H4_47244</name>
</gene>
<comment type="caution">
    <text evidence="2">The sequence shown here is derived from an EMBL/GenBank/DDBJ whole genome shotgun (WGS) entry which is preliminary data.</text>
</comment>
<dbReference type="Pfam" id="PF17753">
    <property type="entry name" value="Ig_mannosidase"/>
    <property type="match status" value="1"/>
</dbReference>
<dbReference type="AlphaFoldDB" id="X1BNY5"/>
<protein>
    <recommendedName>
        <fullName evidence="1">Beta-mannosidase Ig-fold domain-containing protein</fullName>
    </recommendedName>
</protein>
<dbReference type="InterPro" id="IPR041625">
    <property type="entry name" value="Beta-mannosidase_Ig"/>
</dbReference>
<feature type="domain" description="Beta-mannosidase Ig-fold" evidence="1">
    <location>
        <begin position="56"/>
        <end position="133"/>
    </location>
</feature>
<proteinExistence type="predicted"/>
<dbReference type="EMBL" id="BART01026496">
    <property type="protein sequence ID" value="GAG97604.1"/>
    <property type="molecule type" value="Genomic_DNA"/>
</dbReference>